<dbReference type="GO" id="GO:0005886">
    <property type="term" value="C:plasma membrane"/>
    <property type="evidence" value="ECO:0007669"/>
    <property type="project" value="UniProtKB-SubCell"/>
</dbReference>
<name>A0A396H542_MEDTR</name>
<comment type="caution">
    <text evidence="2">The sequence shown here is derived from an EMBL/GenBank/DDBJ whole genome shotgun (WGS) entry which is preliminary data.</text>
</comment>
<organism evidence="2">
    <name type="scientific">Medicago truncatula</name>
    <name type="common">Barrel medic</name>
    <name type="synonym">Medicago tribuloides</name>
    <dbReference type="NCBI Taxonomy" id="3880"/>
    <lineage>
        <taxon>Eukaryota</taxon>
        <taxon>Viridiplantae</taxon>
        <taxon>Streptophyta</taxon>
        <taxon>Embryophyta</taxon>
        <taxon>Tracheophyta</taxon>
        <taxon>Spermatophyta</taxon>
        <taxon>Magnoliopsida</taxon>
        <taxon>eudicotyledons</taxon>
        <taxon>Gunneridae</taxon>
        <taxon>Pentapetalae</taxon>
        <taxon>rosids</taxon>
        <taxon>fabids</taxon>
        <taxon>Fabales</taxon>
        <taxon>Fabaceae</taxon>
        <taxon>Papilionoideae</taxon>
        <taxon>50 kb inversion clade</taxon>
        <taxon>NPAAA clade</taxon>
        <taxon>Hologalegina</taxon>
        <taxon>IRL clade</taxon>
        <taxon>Trifolieae</taxon>
        <taxon>Medicago</taxon>
    </lineage>
</organism>
<gene>
    <name evidence="2" type="ORF">MtrunA17_Chr7g0263431</name>
</gene>
<proteinExistence type="predicted"/>
<comment type="subcellular location">
    <subcellularLocation>
        <location evidence="1">Cell membrane</location>
        <topology evidence="1">Peripheral membrane protein</topology>
    </subcellularLocation>
</comment>
<accession>A0A396H542</accession>
<dbReference type="Proteomes" id="UP000265566">
    <property type="component" value="Chromosome 7"/>
</dbReference>
<dbReference type="EMBL" id="PSQE01000007">
    <property type="protein sequence ID" value="RHN48406.1"/>
    <property type="molecule type" value="Genomic_DNA"/>
</dbReference>
<dbReference type="SUPFAM" id="SSF48403">
    <property type="entry name" value="Ankyrin repeat"/>
    <property type="match status" value="1"/>
</dbReference>
<evidence type="ECO:0000256" key="1">
    <source>
        <dbReference type="ARBA" id="ARBA00004202"/>
    </source>
</evidence>
<dbReference type="InterPro" id="IPR036770">
    <property type="entry name" value="Ankyrin_rpt-contain_sf"/>
</dbReference>
<dbReference type="Gramene" id="rna43119">
    <property type="protein sequence ID" value="RHN48406.1"/>
    <property type="gene ID" value="gene43119"/>
</dbReference>
<dbReference type="Gene3D" id="1.25.40.20">
    <property type="entry name" value="Ankyrin repeat-containing domain"/>
    <property type="match status" value="1"/>
</dbReference>
<sequence length="53" mass="5711">MAVKGVNREVVKLLLAADVARIMLPDKFGNTALLHVATGEKRVEVINILAAQL</sequence>
<dbReference type="AlphaFoldDB" id="A0A396H542"/>
<protein>
    <submittedName>
        <fullName evidence="2">Putative ankyrin repeat-containing domain-containing protein</fullName>
    </submittedName>
</protein>
<evidence type="ECO:0000313" key="2">
    <source>
        <dbReference type="EMBL" id="RHN48406.1"/>
    </source>
</evidence>
<reference evidence="2" key="1">
    <citation type="journal article" date="2018" name="Nat. Plants">
        <title>Whole-genome landscape of Medicago truncatula symbiotic genes.</title>
        <authorList>
            <person name="Pecrix Y."/>
            <person name="Gamas P."/>
            <person name="Carrere S."/>
        </authorList>
    </citation>
    <scope>NUCLEOTIDE SEQUENCE</scope>
    <source>
        <tissue evidence="2">Leaves</tissue>
    </source>
</reference>